<evidence type="ECO:0000256" key="2">
    <source>
        <dbReference type="ARBA" id="ARBA00023015"/>
    </source>
</evidence>
<evidence type="ECO:0000256" key="4">
    <source>
        <dbReference type="ARBA" id="ARBA00023163"/>
    </source>
</evidence>
<dbReference type="EMBL" id="JAGFBR010000016">
    <property type="protein sequence ID" value="KAH0453017.1"/>
    <property type="molecule type" value="Genomic_DNA"/>
</dbReference>
<dbReference type="PROSITE" id="PS51032">
    <property type="entry name" value="AP2_ERF"/>
    <property type="match status" value="1"/>
</dbReference>
<keyword evidence="9" id="KW-1185">Reference proteome</keyword>
<dbReference type="AlphaFoldDB" id="A0AAV7GBR7"/>
<dbReference type="SMART" id="SM00380">
    <property type="entry name" value="AP2"/>
    <property type="match status" value="1"/>
</dbReference>
<dbReference type="PANTHER" id="PTHR31677:SF196">
    <property type="entry name" value="ETHYLENE-RESPONSIVE TRANSCRIPTION FACTOR ERF109"/>
    <property type="match status" value="1"/>
</dbReference>
<dbReference type="Pfam" id="PF00847">
    <property type="entry name" value="AP2"/>
    <property type="match status" value="1"/>
</dbReference>
<feature type="region of interest" description="Disordered" evidence="6">
    <location>
        <begin position="100"/>
        <end position="119"/>
    </location>
</feature>
<organism evidence="8 9">
    <name type="scientific">Dendrobium chrysotoxum</name>
    <name type="common">Orchid</name>
    <dbReference type="NCBI Taxonomy" id="161865"/>
    <lineage>
        <taxon>Eukaryota</taxon>
        <taxon>Viridiplantae</taxon>
        <taxon>Streptophyta</taxon>
        <taxon>Embryophyta</taxon>
        <taxon>Tracheophyta</taxon>
        <taxon>Spermatophyta</taxon>
        <taxon>Magnoliopsida</taxon>
        <taxon>Liliopsida</taxon>
        <taxon>Asparagales</taxon>
        <taxon>Orchidaceae</taxon>
        <taxon>Epidendroideae</taxon>
        <taxon>Malaxideae</taxon>
        <taxon>Dendrobiinae</taxon>
        <taxon>Dendrobium</taxon>
    </lineage>
</organism>
<gene>
    <name evidence="8" type="ORF">IEQ34_017341</name>
</gene>
<dbReference type="FunFam" id="3.30.730.10:FF:000001">
    <property type="entry name" value="Ethylene-responsive transcription factor 2"/>
    <property type="match status" value="1"/>
</dbReference>
<dbReference type="SUPFAM" id="SSF54171">
    <property type="entry name" value="DNA-binding domain"/>
    <property type="match status" value="1"/>
</dbReference>
<evidence type="ECO:0000256" key="1">
    <source>
        <dbReference type="ARBA" id="ARBA00004123"/>
    </source>
</evidence>
<dbReference type="GO" id="GO:0003700">
    <property type="term" value="F:DNA-binding transcription factor activity"/>
    <property type="evidence" value="ECO:0007669"/>
    <property type="project" value="InterPro"/>
</dbReference>
<sequence>MCGGAIISDFIATARPQRVTADNLWPDLRKKKKGGRKIRSAEFEDDFEADFQEFEDETEVSEVVDEDDEDELIELKPFAFRQNEAPLSRGIKERSIIGKCPQFDGPAEKSAKRKRKNQFRGIRQRPWGKWAAEIRDPRKGERVWLGTFDTPEEAARAYDAAARRIRGKKAKVNFPDEAPKAVQNQVKLSAPKTKKPKLTKEVSFNQVFGFPKNAYYDVNSSPGLGKEEPLKLEPASSSPTLKAFSPPEEVMNFLSEQESNSLNSSDFGWDHDSNMPEITSIPSSIFEDHESGFLEESAPKKKLKNNSGEVVSADQDAAMKLSEELSAFESYMKFGPFLEGGSDLCFDFLLGSDMTQDGINFMNLWSFEDVPMSGSVY</sequence>
<dbReference type="InterPro" id="IPR036955">
    <property type="entry name" value="AP2/ERF_dom_sf"/>
</dbReference>
<evidence type="ECO:0000259" key="7">
    <source>
        <dbReference type="PROSITE" id="PS51032"/>
    </source>
</evidence>
<accession>A0AAV7GBR7</accession>
<dbReference type="PRINTS" id="PR00367">
    <property type="entry name" value="ETHRSPELEMNT"/>
</dbReference>
<protein>
    <recommendedName>
        <fullName evidence="7">AP2/ERF domain-containing protein</fullName>
    </recommendedName>
</protein>
<evidence type="ECO:0000256" key="6">
    <source>
        <dbReference type="SAM" id="MobiDB-lite"/>
    </source>
</evidence>
<comment type="caution">
    <text evidence="8">The sequence shown here is derived from an EMBL/GenBank/DDBJ whole genome shotgun (WGS) entry which is preliminary data.</text>
</comment>
<evidence type="ECO:0000256" key="3">
    <source>
        <dbReference type="ARBA" id="ARBA00023125"/>
    </source>
</evidence>
<dbReference type="GO" id="GO:0005634">
    <property type="term" value="C:nucleus"/>
    <property type="evidence" value="ECO:0007669"/>
    <property type="project" value="UniProtKB-SubCell"/>
</dbReference>
<dbReference type="Gene3D" id="3.30.730.10">
    <property type="entry name" value="AP2/ERF domain"/>
    <property type="match status" value="1"/>
</dbReference>
<dbReference type="InterPro" id="IPR001471">
    <property type="entry name" value="AP2/ERF_dom"/>
</dbReference>
<keyword evidence="4" id="KW-0804">Transcription</keyword>
<feature type="region of interest" description="Disordered" evidence="6">
    <location>
        <begin position="225"/>
        <end position="244"/>
    </location>
</feature>
<keyword evidence="3" id="KW-0238">DNA-binding</keyword>
<evidence type="ECO:0000313" key="9">
    <source>
        <dbReference type="Proteomes" id="UP000775213"/>
    </source>
</evidence>
<dbReference type="CDD" id="cd00018">
    <property type="entry name" value="AP2"/>
    <property type="match status" value="1"/>
</dbReference>
<dbReference type="InterPro" id="IPR016177">
    <property type="entry name" value="DNA-bd_dom_sf"/>
</dbReference>
<proteinExistence type="predicted"/>
<comment type="subcellular location">
    <subcellularLocation>
        <location evidence="1">Nucleus</location>
    </subcellularLocation>
</comment>
<evidence type="ECO:0000313" key="8">
    <source>
        <dbReference type="EMBL" id="KAH0453017.1"/>
    </source>
</evidence>
<evidence type="ECO:0000256" key="5">
    <source>
        <dbReference type="ARBA" id="ARBA00023242"/>
    </source>
</evidence>
<dbReference type="GO" id="GO:0003677">
    <property type="term" value="F:DNA binding"/>
    <property type="evidence" value="ECO:0007669"/>
    <property type="project" value="UniProtKB-KW"/>
</dbReference>
<dbReference type="PANTHER" id="PTHR31677">
    <property type="entry name" value="AP2 DOMAIN CLASS TRANSCRIPTION FACTOR"/>
    <property type="match status" value="1"/>
</dbReference>
<keyword evidence="2" id="KW-0805">Transcription regulation</keyword>
<name>A0AAV7GBR7_DENCH</name>
<feature type="domain" description="AP2/ERF" evidence="7">
    <location>
        <begin position="118"/>
        <end position="175"/>
    </location>
</feature>
<reference evidence="8 9" key="1">
    <citation type="journal article" date="2021" name="Hortic Res">
        <title>Chromosome-scale assembly of the Dendrobium chrysotoxum genome enhances the understanding of orchid evolution.</title>
        <authorList>
            <person name="Zhang Y."/>
            <person name="Zhang G.Q."/>
            <person name="Zhang D."/>
            <person name="Liu X.D."/>
            <person name="Xu X.Y."/>
            <person name="Sun W.H."/>
            <person name="Yu X."/>
            <person name="Zhu X."/>
            <person name="Wang Z.W."/>
            <person name="Zhao X."/>
            <person name="Zhong W.Y."/>
            <person name="Chen H."/>
            <person name="Yin W.L."/>
            <person name="Huang T."/>
            <person name="Niu S.C."/>
            <person name="Liu Z.J."/>
        </authorList>
    </citation>
    <scope>NUCLEOTIDE SEQUENCE [LARGE SCALE GENOMIC DNA]</scope>
    <source>
        <strain evidence="8">Lindl</strain>
    </source>
</reference>
<dbReference type="Proteomes" id="UP000775213">
    <property type="component" value="Unassembled WGS sequence"/>
</dbReference>
<keyword evidence="5" id="KW-0539">Nucleus</keyword>